<dbReference type="AlphaFoldDB" id="A0AAD6ZFV4"/>
<accession>A0AAD6ZFV4</accession>
<organism evidence="2 3">
    <name type="scientific">Mycena albidolilacea</name>
    <dbReference type="NCBI Taxonomy" id="1033008"/>
    <lineage>
        <taxon>Eukaryota</taxon>
        <taxon>Fungi</taxon>
        <taxon>Dikarya</taxon>
        <taxon>Basidiomycota</taxon>
        <taxon>Agaricomycotina</taxon>
        <taxon>Agaricomycetes</taxon>
        <taxon>Agaricomycetidae</taxon>
        <taxon>Agaricales</taxon>
        <taxon>Marasmiineae</taxon>
        <taxon>Mycenaceae</taxon>
        <taxon>Mycena</taxon>
    </lineage>
</organism>
<comment type="caution">
    <text evidence="2">The sequence shown here is derived from an EMBL/GenBank/DDBJ whole genome shotgun (WGS) entry which is preliminary data.</text>
</comment>
<evidence type="ECO:0000313" key="2">
    <source>
        <dbReference type="EMBL" id="KAJ7320938.1"/>
    </source>
</evidence>
<gene>
    <name evidence="2" type="ORF">DFH08DRAFT_818762</name>
</gene>
<dbReference type="EMBL" id="JARIHO010000052">
    <property type="protein sequence ID" value="KAJ7320938.1"/>
    <property type="molecule type" value="Genomic_DNA"/>
</dbReference>
<keyword evidence="3" id="KW-1185">Reference proteome</keyword>
<dbReference type="Proteomes" id="UP001218218">
    <property type="component" value="Unassembled WGS sequence"/>
</dbReference>
<name>A0AAD6ZFV4_9AGAR</name>
<feature type="region of interest" description="Disordered" evidence="1">
    <location>
        <begin position="1"/>
        <end position="20"/>
    </location>
</feature>
<evidence type="ECO:0000256" key="1">
    <source>
        <dbReference type="SAM" id="MobiDB-lite"/>
    </source>
</evidence>
<sequence length="136" mass="15142">MPPANRTSAAATSSISRGFDGSQDPEIAHLLRRAPTFIRCYPRPTYIPRQHSIAPILKSCALRQETTGVEVLIVWTRWWRARATWHTSNTVQGVHIRAHPSPNAIILGNPNGKHQGTRVIGHQTGQKLPVLGEIWC</sequence>
<protein>
    <submittedName>
        <fullName evidence="2">Uncharacterized protein</fullName>
    </submittedName>
</protein>
<reference evidence="2" key="1">
    <citation type="submission" date="2023-03" db="EMBL/GenBank/DDBJ databases">
        <title>Massive genome expansion in bonnet fungi (Mycena s.s.) driven by repeated elements and novel gene families across ecological guilds.</title>
        <authorList>
            <consortium name="Lawrence Berkeley National Laboratory"/>
            <person name="Harder C.B."/>
            <person name="Miyauchi S."/>
            <person name="Viragh M."/>
            <person name="Kuo A."/>
            <person name="Thoen E."/>
            <person name="Andreopoulos B."/>
            <person name="Lu D."/>
            <person name="Skrede I."/>
            <person name="Drula E."/>
            <person name="Henrissat B."/>
            <person name="Morin E."/>
            <person name="Kohler A."/>
            <person name="Barry K."/>
            <person name="LaButti K."/>
            <person name="Morin E."/>
            <person name="Salamov A."/>
            <person name="Lipzen A."/>
            <person name="Mereny Z."/>
            <person name="Hegedus B."/>
            <person name="Baldrian P."/>
            <person name="Stursova M."/>
            <person name="Weitz H."/>
            <person name="Taylor A."/>
            <person name="Grigoriev I.V."/>
            <person name="Nagy L.G."/>
            <person name="Martin F."/>
            <person name="Kauserud H."/>
        </authorList>
    </citation>
    <scope>NUCLEOTIDE SEQUENCE</scope>
    <source>
        <strain evidence="2">CBHHK002</strain>
    </source>
</reference>
<proteinExistence type="predicted"/>
<evidence type="ECO:0000313" key="3">
    <source>
        <dbReference type="Proteomes" id="UP001218218"/>
    </source>
</evidence>